<dbReference type="AlphaFoldDB" id="A0A930YUD5"/>
<accession>A0A930YUD5</accession>
<protein>
    <submittedName>
        <fullName evidence="1">Nucleoid-associated protein</fullName>
    </submittedName>
</protein>
<sequence length="337" mass="39537">MITSLITHYVGNAVLQHPLKLSEVCWDLPQASKELLEEKILLQFKSLEEFEFKHEVSLQHHTLYQEVKKIFVGKEAFVTSSQEIASRLYHLASNPRTPDGHLLIAKIEKDPETEADYDKLLILKLESMGFYLKSEQDDEQVELHLSEGFILDKIDKGCLVYNTNEDNGYVAHVFDRKKGADAAYWFDNFLNVAPRANEFFHTNETLALYKSYISKQLPAEFEVSKADQAEFLNRTMDFFSEKDHFDFNEFTESVLEDKELIESFVNYKTDHEHQTQVSISEDFNIDPLAVKKNQRFFKSVIKLDKNFHIYVHGDRKRIETGQDEKGKYYRLYFDEEK</sequence>
<proteinExistence type="predicted"/>
<evidence type="ECO:0000313" key="2">
    <source>
        <dbReference type="Proteomes" id="UP000694480"/>
    </source>
</evidence>
<dbReference type="RefSeq" id="WP_194738475.1">
    <property type="nucleotide sequence ID" value="NZ_JADKYY010000002.1"/>
</dbReference>
<dbReference type="GO" id="GO:0009295">
    <property type="term" value="C:nucleoid"/>
    <property type="evidence" value="ECO:0007669"/>
    <property type="project" value="InterPro"/>
</dbReference>
<comment type="caution">
    <text evidence="1">The sequence shown here is derived from an EMBL/GenBank/DDBJ whole genome shotgun (WGS) entry which is preliminary data.</text>
</comment>
<reference evidence="1" key="1">
    <citation type="submission" date="2020-11" db="EMBL/GenBank/DDBJ databases">
        <title>Genome seq and assembly of Planobacterium sp.</title>
        <authorList>
            <person name="Chhetri G."/>
        </authorList>
    </citation>
    <scope>NUCLEOTIDE SEQUENCE</scope>
    <source>
        <strain evidence="1">GCR5</strain>
    </source>
</reference>
<dbReference type="InterPro" id="IPR007358">
    <property type="entry name" value="Nucleoid_associated_NdpA"/>
</dbReference>
<gene>
    <name evidence="1" type="ORF">IC612_01845</name>
</gene>
<organism evidence="1 2">
    <name type="scientific">Planobacterium oryzisoli</name>
    <dbReference type="NCBI Taxonomy" id="2771435"/>
    <lineage>
        <taxon>Bacteria</taxon>
        <taxon>Pseudomonadati</taxon>
        <taxon>Bacteroidota</taxon>
        <taxon>Flavobacteriia</taxon>
        <taxon>Flavobacteriales</taxon>
        <taxon>Weeksellaceae</taxon>
        <taxon>Chryseobacterium group</taxon>
        <taxon>Chryseobacterium</taxon>
    </lineage>
</organism>
<name>A0A930YUD5_9FLAO</name>
<dbReference type="EMBL" id="JADKYY010000002">
    <property type="protein sequence ID" value="MBF5026538.1"/>
    <property type="molecule type" value="Genomic_DNA"/>
</dbReference>
<keyword evidence="2" id="KW-1185">Reference proteome</keyword>
<evidence type="ECO:0000313" key="1">
    <source>
        <dbReference type="EMBL" id="MBF5026538.1"/>
    </source>
</evidence>
<dbReference type="Proteomes" id="UP000694480">
    <property type="component" value="Unassembled WGS sequence"/>
</dbReference>
<dbReference type="Pfam" id="PF04245">
    <property type="entry name" value="NA37"/>
    <property type="match status" value="1"/>
</dbReference>